<keyword evidence="3" id="KW-0687">Ribonucleoprotein</keyword>
<accession>A0A196SFZ0</accession>
<evidence type="ECO:0000313" key="4">
    <source>
        <dbReference type="EMBL" id="OAO14889.1"/>
    </source>
</evidence>
<dbReference type="NCBIfam" id="NF003058">
    <property type="entry name" value="PRK03976.1"/>
    <property type="match status" value="1"/>
</dbReference>
<keyword evidence="2 5" id="KW-0689">Ribosomal protein</keyword>
<dbReference type="PANTHER" id="PTHR48129">
    <property type="entry name" value="60S RIBOSOMAL PROTEIN L37A"/>
    <property type="match status" value="1"/>
</dbReference>
<dbReference type="PANTHER" id="PTHR48129:SF1">
    <property type="entry name" value="LARGE RIBOSOMAL SUBUNIT PROTEIN EL43"/>
    <property type="match status" value="1"/>
</dbReference>
<dbReference type="GO" id="GO:1990904">
    <property type="term" value="C:ribonucleoprotein complex"/>
    <property type="evidence" value="ECO:0007669"/>
    <property type="project" value="UniProtKB-KW"/>
</dbReference>
<dbReference type="Proteomes" id="UP000078348">
    <property type="component" value="Unassembled WGS sequence"/>
</dbReference>
<dbReference type="GO" id="GO:0006412">
    <property type="term" value="P:translation"/>
    <property type="evidence" value="ECO:0007669"/>
    <property type="project" value="InterPro"/>
</dbReference>
<comment type="similarity">
    <text evidence="1">Belongs to the eukaryotic ribosomal protein eL43 family.</text>
</comment>
<dbReference type="OrthoDB" id="10258345at2759"/>
<name>A0A196SFZ0_BLAHN</name>
<dbReference type="InterPro" id="IPR050522">
    <property type="entry name" value="Ribosomal_protein_eL43"/>
</dbReference>
<evidence type="ECO:0000256" key="2">
    <source>
        <dbReference type="ARBA" id="ARBA00022980"/>
    </source>
</evidence>
<sequence>MGKRTKKVGICGKYGTRYGSSLRKIVKKIEISQHSTYTCAFCGKNTVKRACTGIWECKKCGKVVAGGAFMVSTPVAMTVRSSIQRLRRSKTEA</sequence>
<dbReference type="InterPro" id="IPR011331">
    <property type="entry name" value="Ribosomal_eL37/eL43"/>
</dbReference>
<reference evidence="4 6" key="1">
    <citation type="submission" date="2016-05" db="EMBL/GenBank/DDBJ databases">
        <title>Nuclear genome of Blastocystis sp. subtype 1 NandII.</title>
        <authorList>
            <person name="Gentekaki E."/>
            <person name="Curtis B."/>
            <person name="Stairs C."/>
            <person name="Eme L."/>
            <person name="Herman E."/>
            <person name="Klimes V."/>
            <person name="Arias M.C."/>
            <person name="Elias M."/>
            <person name="Hilliou F."/>
            <person name="Klute M."/>
            <person name="Malik S.-B."/>
            <person name="Pightling A."/>
            <person name="Rachubinski R."/>
            <person name="Salas D."/>
            <person name="Schlacht A."/>
            <person name="Suga H."/>
            <person name="Archibald J."/>
            <person name="Ball S.G."/>
            <person name="Clark G."/>
            <person name="Dacks J."/>
            <person name="Van Der Giezen M."/>
            <person name="Tsaousis A."/>
            <person name="Roger A."/>
        </authorList>
    </citation>
    <scope>NUCLEOTIDE SEQUENCE [LARGE SCALE GENOMIC DNA]</scope>
    <source>
        <strain evidence="6">ATCC 50177 / NandII</strain>
        <strain evidence="4">NandII</strain>
    </source>
</reference>
<organism evidence="4 6">
    <name type="scientific">Blastocystis sp. subtype 1 (strain ATCC 50177 / NandII)</name>
    <dbReference type="NCBI Taxonomy" id="478820"/>
    <lineage>
        <taxon>Eukaryota</taxon>
        <taxon>Sar</taxon>
        <taxon>Stramenopiles</taxon>
        <taxon>Bigyra</taxon>
        <taxon>Opalozoa</taxon>
        <taxon>Opalinata</taxon>
        <taxon>Blastocystidae</taxon>
        <taxon>Blastocystis</taxon>
    </lineage>
</organism>
<dbReference type="STRING" id="478820.A0A196SFZ0"/>
<dbReference type="HAMAP" id="MF_00327">
    <property type="entry name" value="Ribosomal_eL43"/>
    <property type="match status" value="1"/>
</dbReference>
<dbReference type="EMBL" id="LXWW01000046">
    <property type="protein sequence ID" value="OAO17080.1"/>
    <property type="molecule type" value="Genomic_DNA"/>
</dbReference>
<protein>
    <submittedName>
        <fullName evidence="5">60S ribosomal protein L37a</fullName>
    </submittedName>
</protein>
<dbReference type="Pfam" id="PF01780">
    <property type="entry name" value="Ribosomal_L37ae"/>
    <property type="match status" value="1"/>
</dbReference>
<evidence type="ECO:0000313" key="5">
    <source>
        <dbReference type="EMBL" id="OAO17080.1"/>
    </source>
</evidence>
<proteinExistence type="inferred from homology"/>
<dbReference type="AlphaFoldDB" id="A0A196SFZ0"/>
<dbReference type="InterPro" id="IPR011332">
    <property type="entry name" value="Ribosomal_zn-bd"/>
</dbReference>
<dbReference type="SUPFAM" id="SSF57829">
    <property type="entry name" value="Zn-binding ribosomal proteins"/>
    <property type="match status" value="1"/>
</dbReference>
<keyword evidence="6" id="KW-1185">Reference proteome</keyword>
<comment type="caution">
    <text evidence="4">The sequence shown here is derived from an EMBL/GenBank/DDBJ whole genome shotgun (WGS) entry which is preliminary data.</text>
</comment>
<dbReference type="GO" id="GO:0005840">
    <property type="term" value="C:ribosome"/>
    <property type="evidence" value="ECO:0007669"/>
    <property type="project" value="UniProtKB-KW"/>
</dbReference>
<evidence type="ECO:0000256" key="1">
    <source>
        <dbReference type="ARBA" id="ARBA00008672"/>
    </source>
</evidence>
<dbReference type="NCBIfam" id="TIGR00280">
    <property type="entry name" value="eL43_euk_arch"/>
    <property type="match status" value="1"/>
</dbReference>
<gene>
    <name evidence="5" type="ORF">AV274_1176</name>
    <name evidence="4" type="ORF">AV274_3398</name>
</gene>
<dbReference type="GO" id="GO:0003735">
    <property type="term" value="F:structural constituent of ribosome"/>
    <property type="evidence" value="ECO:0007669"/>
    <property type="project" value="InterPro"/>
</dbReference>
<dbReference type="Gene3D" id="2.20.25.30">
    <property type="match status" value="1"/>
</dbReference>
<dbReference type="EMBL" id="LXWW01000202">
    <property type="protein sequence ID" value="OAO14889.1"/>
    <property type="molecule type" value="Genomic_DNA"/>
</dbReference>
<evidence type="ECO:0000313" key="6">
    <source>
        <dbReference type="Proteomes" id="UP000078348"/>
    </source>
</evidence>
<dbReference type="InterPro" id="IPR002674">
    <property type="entry name" value="Ribosomal_eL43"/>
</dbReference>
<evidence type="ECO:0000256" key="3">
    <source>
        <dbReference type="ARBA" id="ARBA00023274"/>
    </source>
</evidence>